<dbReference type="EMBL" id="BSXS01012928">
    <property type="protein sequence ID" value="GMF03270.1"/>
    <property type="molecule type" value="Genomic_DNA"/>
</dbReference>
<evidence type="ECO:0000313" key="1">
    <source>
        <dbReference type="EMBL" id="GMF03270.1"/>
    </source>
</evidence>
<gene>
    <name evidence="1" type="ORF">Amon02_001172200</name>
</gene>
<keyword evidence="2" id="KW-1185">Reference proteome</keyword>
<evidence type="ECO:0000313" key="2">
    <source>
        <dbReference type="Proteomes" id="UP001165064"/>
    </source>
</evidence>
<protein>
    <submittedName>
        <fullName evidence="1">Unnamed protein product</fullName>
    </submittedName>
</protein>
<name>A0ACB5U9D6_AMBMO</name>
<reference evidence="1" key="1">
    <citation type="submission" date="2023-04" db="EMBL/GenBank/DDBJ databases">
        <title>Ambrosiozyma monospora NBRC 10751.</title>
        <authorList>
            <person name="Ichikawa N."/>
            <person name="Sato H."/>
            <person name="Tonouchi N."/>
        </authorList>
    </citation>
    <scope>NUCLEOTIDE SEQUENCE</scope>
    <source>
        <strain evidence="1">NBRC 10751</strain>
    </source>
</reference>
<dbReference type="Proteomes" id="UP001165064">
    <property type="component" value="Unassembled WGS sequence"/>
</dbReference>
<proteinExistence type="predicted"/>
<sequence>MNTIPLQNLIFIEIESGVMLLLMKCISKLSSVIETFLKNDLGCLLDPLKLDNEFISEILNNTVASDIGPENIGALELAYTKIKNTNSSLASLIVNLETHHFHYFINKNKSFLDMLYAHTFAQSSIHLDNYQLTRLRCKLYFFSYEGLIRFSSNMSHHPYPETTDDPRPSIWPLLLKLYDLCLSFDDTGLQD</sequence>
<accession>A0ACB5U9D6</accession>
<comment type="caution">
    <text evidence="1">The sequence shown here is derived from an EMBL/GenBank/DDBJ whole genome shotgun (WGS) entry which is preliminary data.</text>
</comment>
<organism evidence="1 2">
    <name type="scientific">Ambrosiozyma monospora</name>
    <name type="common">Yeast</name>
    <name type="synonym">Endomycopsis monosporus</name>
    <dbReference type="NCBI Taxonomy" id="43982"/>
    <lineage>
        <taxon>Eukaryota</taxon>
        <taxon>Fungi</taxon>
        <taxon>Dikarya</taxon>
        <taxon>Ascomycota</taxon>
        <taxon>Saccharomycotina</taxon>
        <taxon>Pichiomycetes</taxon>
        <taxon>Pichiales</taxon>
        <taxon>Pichiaceae</taxon>
        <taxon>Ambrosiozyma</taxon>
    </lineage>
</organism>